<dbReference type="RefSeq" id="WP_141881263.1">
    <property type="nucleotide sequence ID" value="NZ_VFOM01000002.1"/>
</dbReference>
<dbReference type="OrthoDB" id="4979236at2"/>
<reference evidence="1 2" key="1">
    <citation type="submission" date="2019-06" db="EMBL/GenBank/DDBJ databases">
        <title>Sequencing the genomes of 1000 actinobacteria strains.</title>
        <authorList>
            <person name="Klenk H.-P."/>
        </authorList>
    </citation>
    <scope>NUCLEOTIDE SEQUENCE [LARGE SCALE GENOMIC DNA]</scope>
    <source>
        <strain evidence="1 2">DSM 26477</strain>
    </source>
</reference>
<dbReference type="EMBL" id="VFOM01000002">
    <property type="protein sequence ID" value="TQL46607.1"/>
    <property type="molecule type" value="Genomic_DNA"/>
</dbReference>
<comment type="caution">
    <text evidence="1">The sequence shown here is derived from an EMBL/GenBank/DDBJ whole genome shotgun (WGS) entry which is preliminary data.</text>
</comment>
<keyword evidence="2" id="KW-1185">Reference proteome</keyword>
<evidence type="ECO:0000313" key="1">
    <source>
        <dbReference type="EMBL" id="TQL46607.1"/>
    </source>
</evidence>
<protein>
    <submittedName>
        <fullName evidence="1">Uncharacterized protein</fullName>
    </submittedName>
</protein>
<dbReference type="AlphaFoldDB" id="A0A542YEU6"/>
<accession>A0A542YEU6</accession>
<proteinExistence type="predicted"/>
<gene>
    <name evidence="1" type="ORF">FB562_2131</name>
</gene>
<organism evidence="1 2">
    <name type="scientific">Homoserinimonas aerilata</name>
    <dbReference type="NCBI Taxonomy" id="1162970"/>
    <lineage>
        <taxon>Bacteria</taxon>
        <taxon>Bacillati</taxon>
        <taxon>Actinomycetota</taxon>
        <taxon>Actinomycetes</taxon>
        <taxon>Micrococcales</taxon>
        <taxon>Microbacteriaceae</taxon>
        <taxon>Homoserinimonas</taxon>
    </lineage>
</organism>
<evidence type="ECO:0000313" key="2">
    <source>
        <dbReference type="Proteomes" id="UP000317998"/>
    </source>
</evidence>
<name>A0A542YEU6_9MICO</name>
<sequence length="111" mass="11997">MPHDAAALTATSFEAWSEALDALEQELALADELGEPDDLGELSGNDWVAPTGLGSLPPELVDRARAILDAQRATVARLEERRRDTARHLAALQTVPHMQQREAAVYLDVAG</sequence>
<dbReference type="Proteomes" id="UP000317998">
    <property type="component" value="Unassembled WGS sequence"/>
</dbReference>